<evidence type="ECO:0000256" key="4">
    <source>
        <dbReference type="ARBA" id="ARBA00022737"/>
    </source>
</evidence>
<dbReference type="FunFam" id="3.40.50.10190:FF:000018">
    <property type="entry name" value="DNA topoisomerase 2-binding protein 1"/>
    <property type="match status" value="1"/>
</dbReference>
<dbReference type="OrthoDB" id="273147at2759"/>
<dbReference type="GO" id="GO:0005634">
    <property type="term" value="C:nucleus"/>
    <property type="evidence" value="ECO:0007669"/>
    <property type="project" value="UniProtKB-SubCell"/>
</dbReference>
<dbReference type="Proteomes" id="UP001152795">
    <property type="component" value="Unassembled WGS sequence"/>
</dbReference>
<dbReference type="Gene3D" id="1.25.40.20">
    <property type="entry name" value="Ankyrin repeat-containing domain"/>
    <property type="match status" value="1"/>
</dbReference>
<dbReference type="Gene3D" id="3.40.50.10190">
    <property type="entry name" value="BRCT domain"/>
    <property type="match status" value="2"/>
</dbReference>
<dbReference type="SMART" id="SM00248">
    <property type="entry name" value="ANK"/>
    <property type="match status" value="3"/>
</dbReference>
<dbReference type="InterPro" id="IPR042479">
    <property type="entry name" value="Slf1"/>
</dbReference>
<keyword evidence="6" id="KW-0234">DNA repair</keyword>
<evidence type="ECO:0000256" key="7">
    <source>
        <dbReference type="ARBA" id="ARBA00023212"/>
    </source>
</evidence>
<dbReference type="GO" id="GO:1990166">
    <property type="term" value="P:protein localization to site of double-strand break"/>
    <property type="evidence" value="ECO:0007669"/>
    <property type="project" value="TreeGrafter"/>
</dbReference>
<dbReference type="Pfam" id="PF00533">
    <property type="entry name" value="BRCT"/>
    <property type="match status" value="1"/>
</dbReference>
<evidence type="ECO:0000256" key="1">
    <source>
        <dbReference type="ARBA" id="ARBA00004123"/>
    </source>
</evidence>
<dbReference type="GO" id="GO:0035861">
    <property type="term" value="C:site of double-strand break"/>
    <property type="evidence" value="ECO:0007669"/>
    <property type="project" value="TreeGrafter"/>
</dbReference>
<gene>
    <name evidence="9" type="ORF">PACLA_8A030834</name>
</gene>
<dbReference type="CDD" id="cd17738">
    <property type="entry name" value="BRCT_TopBP1_rpt7"/>
    <property type="match status" value="1"/>
</dbReference>
<keyword evidence="8" id="KW-0539">Nucleus</keyword>
<evidence type="ECO:0000313" key="10">
    <source>
        <dbReference type="Proteomes" id="UP001152795"/>
    </source>
</evidence>
<evidence type="ECO:0000313" key="9">
    <source>
        <dbReference type="EMBL" id="CAB4009329.1"/>
    </source>
</evidence>
<keyword evidence="3" id="KW-0963">Cytoplasm</keyword>
<evidence type="ECO:0000256" key="2">
    <source>
        <dbReference type="ARBA" id="ARBA00004300"/>
    </source>
</evidence>
<dbReference type="Pfam" id="PF23294">
    <property type="entry name" value="BRCT_TopB1_SLF1"/>
    <property type="match status" value="1"/>
</dbReference>
<keyword evidence="5" id="KW-0227">DNA damage</keyword>
<dbReference type="PROSITE" id="PS50088">
    <property type="entry name" value="ANK_REPEAT"/>
    <property type="match status" value="2"/>
</dbReference>
<evidence type="ECO:0000256" key="3">
    <source>
        <dbReference type="ARBA" id="ARBA00022490"/>
    </source>
</evidence>
<dbReference type="GO" id="GO:0006281">
    <property type="term" value="P:DNA repair"/>
    <property type="evidence" value="ECO:0007669"/>
    <property type="project" value="UniProtKB-KW"/>
</dbReference>
<dbReference type="PANTHER" id="PTHR46677">
    <property type="entry name" value="SMC5-SMC6 COMPLEX LOCALIZATION FACTOR PROTEIN 1"/>
    <property type="match status" value="1"/>
</dbReference>
<dbReference type="SUPFAM" id="SSF52113">
    <property type="entry name" value="BRCT domain"/>
    <property type="match status" value="1"/>
</dbReference>
<evidence type="ECO:0000256" key="5">
    <source>
        <dbReference type="ARBA" id="ARBA00022763"/>
    </source>
</evidence>
<dbReference type="PROSITE" id="PS50297">
    <property type="entry name" value="ANK_REP_REGION"/>
    <property type="match status" value="2"/>
</dbReference>
<keyword evidence="10" id="KW-1185">Reference proteome</keyword>
<name>A0A7D9EHS0_PARCT</name>
<dbReference type="PROSITE" id="PS50172">
    <property type="entry name" value="BRCT"/>
    <property type="match status" value="1"/>
</dbReference>
<evidence type="ECO:0000256" key="8">
    <source>
        <dbReference type="ARBA" id="ARBA00023242"/>
    </source>
</evidence>
<dbReference type="AlphaFoldDB" id="A0A7D9EHS0"/>
<dbReference type="InterPro" id="IPR057595">
    <property type="entry name" value="TopB1_SLF1_BRCT"/>
</dbReference>
<dbReference type="PANTHER" id="PTHR46677:SF1">
    <property type="entry name" value="SMC5-SMC6 COMPLEX LOCALIZATION FACTOR PROTEIN 1"/>
    <property type="match status" value="1"/>
</dbReference>
<reference evidence="9" key="1">
    <citation type="submission" date="2020-04" db="EMBL/GenBank/DDBJ databases">
        <authorList>
            <person name="Alioto T."/>
            <person name="Alioto T."/>
            <person name="Gomez Garrido J."/>
        </authorList>
    </citation>
    <scope>NUCLEOTIDE SEQUENCE</scope>
    <source>
        <strain evidence="9">A484AB</strain>
    </source>
</reference>
<protein>
    <submittedName>
        <fullName evidence="9">SMC5-SMC6 complex localization factor 1-like</fullName>
    </submittedName>
</protein>
<keyword evidence="4" id="KW-0677">Repeat</keyword>
<dbReference type="InterPro" id="IPR002110">
    <property type="entry name" value="Ankyrin_rpt"/>
</dbReference>
<comment type="subcellular location">
    <subcellularLocation>
        <location evidence="2">Cytoplasm</location>
        <location evidence="2">Cytoskeleton</location>
        <location evidence="2">Microtubule organizing center</location>
        <location evidence="2">Centrosome</location>
    </subcellularLocation>
    <subcellularLocation>
        <location evidence="1">Nucleus</location>
    </subcellularLocation>
</comment>
<keyword evidence="7" id="KW-0206">Cytoskeleton</keyword>
<dbReference type="SUPFAM" id="SSF48403">
    <property type="entry name" value="Ankyrin repeat"/>
    <property type="match status" value="1"/>
</dbReference>
<dbReference type="GO" id="GO:0005813">
    <property type="term" value="C:centrosome"/>
    <property type="evidence" value="ECO:0007669"/>
    <property type="project" value="UniProtKB-SubCell"/>
</dbReference>
<comment type="caution">
    <text evidence="9">The sequence shown here is derived from an EMBL/GenBank/DDBJ whole genome shotgun (WGS) entry which is preliminary data.</text>
</comment>
<evidence type="ECO:0000256" key="6">
    <source>
        <dbReference type="ARBA" id="ARBA00023204"/>
    </source>
</evidence>
<dbReference type="InterPro" id="IPR036420">
    <property type="entry name" value="BRCT_dom_sf"/>
</dbReference>
<dbReference type="SMART" id="SM00292">
    <property type="entry name" value="BRCT"/>
    <property type="match status" value="1"/>
</dbReference>
<dbReference type="InterPro" id="IPR036770">
    <property type="entry name" value="Ankyrin_rpt-contain_sf"/>
</dbReference>
<dbReference type="Pfam" id="PF12796">
    <property type="entry name" value="Ank_2"/>
    <property type="match status" value="1"/>
</dbReference>
<dbReference type="GO" id="GO:2000781">
    <property type="term" value="P:positive regulation of double-strand break repair"/>
    <property type="evidence" value="ECO:0007669"/>
    <property type="project" value="InterPro"/>
</dbReference>
<dbReference type="InterPro" id="IPR001357">
    <property type="entry name" value="BRCT_dom"/>
</dbReference>
<organism evidence="9 10">
    <name type="scientific">Paramuricea clavata</name>
    <name type="common">Red gorgonian</name>
    <name type="synonym">Violescent sea-whip</name>
    <dbReference type="NCBI Taxonomy" id="317549"/>
    <lineage>
        <taxon>Eukaryota</taxon>
        <taxon>Metazoa</taxon>
        <taxon>Cnidaria</taxon>
        <taxon>Anthozoa</taxon>
        <taxon>Octocorallia</taxon>
        <taxon>Malacalcyonacea</taxon>
        <taxon>Plexauridae</taxon>
        <taxon>Paramuricea</taxon>
    </lineage>
</organism>
<sequence length="724" mass="81432">MAALKRKRFQLTSLPSEEKQRLAGYIKQLGGTFIDTQIFSKQVTHVICGKANRGEKYLGGCALGKWVLQKEFVEDSYKQGSWLNEEKYEWTSDILDAGTAKKLAPLYNAPRKWRLALQNTKAGAFKSWNAIVHIQDNKMKKAYERLLEAGDATIFKKKISFQDSSSLPKDLTHVFVETKLRGDVLHLESKGIVEIAVHSPDYIPEYIIKGPKETFVSSNTIMKYNNLMNAYKIPRIAEIKKTVGALPGKENGATVDVKGKEVAGKRGVKRLSTDCDLCAAKRQKTMNDLPPYVNINSTQNVQKVRHVTFPGYVSNILESCMDEECVNLGMESVTSSLSSNQVPTSKWLHIIMNHFLLNAASEQQAFQSYHLLQNILEVHPPVSCQSLYLEALAEPINEDSQNIDKSTPWEFISKVIRNSLGKQGNERMDRMQSNASLLLKFFDNLLKLDGCNGGQASSIITRILWPSDSVCQSNAEIKEFVALCCEAVKLAVDGDSKLSICHVLLDWLSMAVTLKKRDDVSGQACESLAQQLFMEISKTDSYDATKLLLQGCHCSWLKMRILELILENFDKRLIPQEYKQLLSKTLKLNKIVLCYFFLLPNMKGMEEMKGMVEQKSTVARRTRKNGKGETPLHLACIRNDAMKVDEILKQKDLDVNMTDHAGWTALHEACNRGYVQCVKKILQYHEKTNKVNLLACPDDGVTVLHDAVFNNHLAVVKLLTQAGG</sequence>
<proteinExistence type="predicted"/>
<dbReference type="EMBL" id="CACRXK020006417">
    <property type="protein sequence ID" value="CAB4009329.1"/>
    <property type="molecule type" value="Genomic_DNA"/>
</dbReference>
<accession>A0A7D9EHS0</accession>